<gene>
    <name evidence="2" type="ORF">ARMSODRAFT_977294</name>
</gene>
<protein>
    <submittedName>
        <fullName evidence="2">Uncharacterized protein</fullName>
    </submittedName>
</protein>
<dbReference type="EMBL" id="KZ293439">
    <property type="protein sequence ID" value="PBK66722.1"/>
    <property type="molecule type" value="Genomic_DNA"/>
</dbReference>
<reference evidence="3" key="1">
    <citation type="journal article" date="2017" name="Nat. Ecol. Evol.">
        <title>Genome expansion and lineage-specific genetic innovations in the forest pathogenic fungi Armillaria.</title>
        <authorList>
            <person name="Sipos G."/>
            <person name="Prasanna A.N."/>
            <person name="Walter M.C."/>
            <person name="O'Connor E."/>
            <person name="Balint B."/>
            <person name="Krizsan K."/>
            <person name="Kiss B."/>
            <person name="Hess J."/>
            <person name="Varga T."/>
            <person name="Slot J."/>
            <person name="Riley R."/>
            <person name="Boka B."/>
            <person name="Rigling D."/>
            <person name="Barry K."/>
            <person name="Lee J."/>
            <person name="Mihaltcheva S."/>
            <person name="LaButti K."/>
            <person name="Lipzen A."/>
            <person name="Waldron R."/>
            <person name="Moloney N.M."/>
            <person name="Sperisen C."/>
            <person name="Kredics L."/>
            <person name="Vagvoelgyi C."/>
            <person name="Patrignani A."/>
            <person name="Fitzpatrick D."/>
            <person name="Nagy I."/>
            <person name="Doyle S."/>
            <person name="Anderson J.B."/>
            <person name="Grigoriev I.V."/>
            <person name="Gueldener U."/>
            <person name="Muensterkoetter M."/>
            <person name="Nagy L.G."/>
        </authorList>
    </citation>
    <scope>NUCLEOTIDE SEQUENCE [LARGE SCALE GENOMIC DNA]</scope>
    <source>
        <strain evidence="3">28-4</strain>
    </source>
</reference>
<dbReference type="Proteomes" id="UP000218334">
    <property type="component" value="Unassembled WGS sequence"/>
</dbReference>
<sequence>MEEIARVGASDGGQTSPLSPTFSSTLPRSVLVISMSPTGKEGLGMIHFVISSKISIKTMSLHSTRRHNKDSDGWKQERWIEKSGGRTPCIDVKVIPGTERDGQCGCPFRLRLQWTNRMPEADATVLQAGVTCSLQLSSSSGVDVHAPSRQSSYAKECCSKIM</sequence>
<keyword evidence="3" id="KW-1185">Reference proteome</keyword>
<evidence type="ECO:0000256" key="1">
    <source>
        <dbReference type="SAM" id="MobiDB-lite"/>
    </source>
</evidence>
<organism evidence="2 3">
    <name type="scientific">Armillaria solidipes</name>
    <dbReference type="NCBI Taxonomy" id="1076256"/>
    <lineage>
        <taxon>Eukaryota</taxon>
        <taxon>Fungi</taxon>
        <taxon>Dikarya</taxon>
        <taxon>Basidiomycota</taxon>
        <taxon>Agaricomycotina</taxon>
        <taxon>Agaricomycetes</taxon>
        <taxon>Agaricomycetidae</taxon>
        <taxon>Agaricales</taxon>
        <taxon>Marasmiineae</taxon>
        <taxon>Physalacriaceae</taxon>
        <taxon>Armillaria</taxon>
    </lineage>
</organism>
<accession>A0A2H3BI55</accession>
<dbReference type="AlphaFoldDB" id="A0A2H3BI55"/>
<feature type="region of interest" description="Disordered" evidence="1">
    <location>
        <begin position="1"/>
        <end position="22"/>
    </location>
</feature>
<evidence type="ECO:0000313" key="3">
    <source>
        <dbReference type="Proteomes" id="UP000218334"/>
    </source>
</evidence>
<name>A0A2H3BI55_9AGAR</name>
<proteinExistence type="predicted"/>
<evidence type="ECO:0000313" key="2">
    <source>
        <dbReference type="EMBL" id="PBK66722.1"/>
    </source>
</evidence>